<dbReference type="OrthoDB" id="2289843at2759"/>
<dbReference type="AlphaFoldDB" id="S2JQ44"/>
<sequence length="80" mass="9482">MLIAENPDIIAFLRAKRQCTRSISKLVDLKNWDTDILTPYIQQRFSPLANLSLYNLQQKLILLLCLHTMWRPRSDIDRLQ</sequence>
<evidence type="ECO:0000313" key="1">
    <source>
        <dbReference type="EMBL" id="EPB81870.1"/>
    </source>
</evidence>
<gene>
    <name evidence="1" type="ORF">HMPREF1544_11384</name>
</gene>
<keyword evidence="2" id="KW-1185">Reference proteome</keyword>
<dbReference type="VEuPathDB" id="FungiDB:HMPREF1544_11384"/>
<evidence type="ECO:0000313" key="2">
    <source>
        <dbReference type="Proteomes" id="UP000014254"/>
    </source>
</evidence>
<dbReference type="Proteomes" id="UP000014254">
    <property type="component" value="Unassembled WGS sequence"/>
</dbReference>
<dbReference type="InParanoid" id="S2JQ44"/>
<dbReference type="EMBL" id="KE124143">
    <property type="protein sequence ID" value="EPB81870.1"/>
    <property type="molecule type" value="Genomic_DNA"/>
</dbReference>
<proteinExistence type="predicted"/>
<name>S2JQ44_MUCC1</name>
<organism evidence="1 2">
    <name type="scientific">Mucor circinelloides f. circinelloides (strain 1006PhL)</name>
    <name type="common">Mucormycosis agent</name>
    <name type="synonym">Calyptromyces circinelloides</name>
    <dbReference type="NCBI Taxonomy" id="1220926"/>
    <lineage>
        <taxon>Eukaryota</taxon>
        <taxon>Fungi</taxon>
        <taxon>Fungi incertae sedis</taxon>
        <taxon>Mucoromycota</taxon>
        <taxon>Mucoromycotina</taxon>
        <taxon>Mucoromycetes</taxon>
        <taxon>Mucorales</taxon>
        <taxon>Mucorineae</taxon>
        <taxon>Mucoraceae</taxon>
        <taxon>Mucor</taxon>
    </lineage>
</organism>
<protein>
    <submittedName>
        <fullName evidence="1">Uncharacterized protein</fullName>
    </submittedName>
</protein>
<accession>S2JQ44</accession>
<reference evidence="2" key="1">
    <citation type="submission" date="2013-05" db="EMBL/GenBank/DDBJ databases">
        <title>The Genome sequence of Mucor circinelloides f. circinelloides 1006PhL.</title>
        <authorList>
            <consortium name="The Broad Institute Genomics Platform"/>
            <person name="Cuomo C."/>
            <person name="Earl A."/>
            <person name="Findley K."/>
            <person name="Lee S.C."/>
            <person name="Walker B."/>
            <person name="Young S."/>
            <person name="Zeng Q."/>
            <person name="Gargeya S."/>
            <person name="Fitzgerald M."/>
            <person name="Haas B."/>
            <person name="Abouelleil A."/>
            <person name="Allen A.W."/>
            <person name="Alvarado L."/>
            <person name="Arachchi H.M."/>
            <person name="Berlin A.M."/>
            <person name="Chapman S.B."/>
            <person name="Gainer-Dewar J."/>
            <person name="Goldberg J."/>
            <person name="Griggs A."/>
            <person name="Gujja S."/>
            <person name="Hansen M."/>
            <person name="Howarth C."/>
            <person name="Imamovic A."/>
            <person name="Ireland A."/>
            <person name="Larimer J."/>
            <person name="McCowan C."/>
            <person name="Murphy C."/>
            <person name="Pearson M."/>
            <person name="Poon T.W."/>
            <person name="Priest M."/>
            <person name="Roberts A."/>
            <person name="Saif S."/>
            <person name="Shea T."/>
            <person name="Sisk P."/>
            <person name="Sykes S."/>
            <person name="Wortman J."/>
            <person name="Nusbaum C."/>
            <person name="Birren B."/>
        </authorList>
    </citation>
    <scope>NUCLEOTIDE SEQUENCE [LARGE SCALE GENOMIC DNA]</scope>
    <source>
        <strain evidence="2">1006PhL</strain>
    </source>
</reference>